<evidence type="ECO:0000256" key="7">
    <source>
        <dbReference type="HAMAP-Rule" id="MF_01325"/>
    </source>
</evidence>
<evidence type="ECO:0000256" key="4">
    <source>
        <dbReference type="ARBA" id="ARBA00022980"/>
    </source>
</evidence>
<dbReference type="GO" id="GO:0003735">
    <property type="term" value="F:structural constituent of ribosome"/>
    <property type="evidence" value="ECO:0007669"/>
    <property type="project" value="UniProtKB-UniRule"/>
</dbReference>
<evidence type="ECO:0000256" key="1">
    <source>
        <dbReference type="ARBA" id="ARBA00006540"/>
    </source>
</evidence>
<dbReference type="GO" id="GO:0022625">
    <property type="term" value="C:cytosolic large ribosomal subunit"/>
    <property type="evidence" value="ECO:0007669"/>
    <property type="project" value="TreeGrafter"/>
</dbReference>
<comment type="caution">
    <text evidence="11">The sequence shown here is derived from an EMBL/GenBank/DDBJ whole genome shotgun (WGS) entry which is preliminary data.</text>
</comment>
<feature type="region of interest" description="Disordered" evidence="10">
    <location>
        <begin position="211"/>
        <end position="237"/>
    </location>
</feature>
<feature type="compositionally biased region" description="Basic and acidic residues" evidence="10">
    <location>
        <begin position="212"/>
        <end position="221"/>
    </location>
</feature>
<dbReference type="InterPro" id="IPR019926">
    <property type="entry name" value="Ribosomal_uL3_CS"/>
</dbReference>
<dbReference type="PANTHER" id="PTHR11229">
    <property type="entry name" value="50S RIBOSOMAL PROTEIN L3"/>
    <property type="match status" value="1"/>
</dbReference>
<keyword evidence="2 7" id="KW-0699">rRNA-binding</keyword>
<comment type="subunit">
    <text evidence="7 9">Part of the 50S ribosomal subunit. Forms a cluster with proteins L14 and L19.</text>
</comment>
<evidence type="ECO:0000256" key="3">
    <source>
        <dbReference type="ARBA" id="ARBA00022884"/>
    </source>
</evidence>
<evidence type="ECO:0000256" key="5">
    <source>
        <dbReference type="ARBA" id="ARBA00023274"/>
    </source>
</evidence>
<organism evidence="11 12">
    <name type="scientific">Tectimicrobiota bacterium</name>
    <dbReference type="NCBI Taxonomy" id="2528274"/>
    <lineage>
        <taxon>Bacteria</taxon>
        <taxon>Pseudomonadati</taxon>
        <taxon>Nitrospinota/Tectimicrobiota group</taxon>
        <taxon>Candidatus Tectimicrobiota</taxon>
    </lineage>
</organism>
<dbReference type="GO" id="GO:0019843">
    <property type="term" value="F:rRNA binding"/>
    <property type="evidence" value="ECO:0007669"/>
    <property type="project" value="UniProtKB-UniRule"/>
</dbReference>
<keyword evidence="5 7" id="KW-0687">Ribonucleoprotein</keyword>
<dbReference type="Pfam" id="PF00297">
    <property type="entry name" value="Ribosomal_L3"/>
    <property type="match status" value="1"/>
</dbReference>
<protein>
    <recommendedName>
        <fullName evidence="6 7">Large ribosomal subunit protein uL3</fullName>
    </recommendedName>
</protein>
<comment type="similarity">
    <text evidence="1 7 8">Belongs to the universal ribosomal protein uL3 family.</text>
</comment>
<accession>A0A932HX65</accession>
<evidence type="ECO:0000256" key="2">
    <source>
        <dbReference type="ARBA" id="ARBA00022730"/>
    </source>
</evidence>
<evidence type="ECO:0000256" key="8">
    <source>
        <dbReference type="RuleBase" id="RU003905"/>
    </source>
</evidence>
<dbReference type="InterPro" id="IPR019927">
    <property type="entry name" value="Ribosomal_uL3_bac/org-type"/>
</dbReference>
<dbReference type="SUPFAM" id="SSF50447">
    <property type="entry name" value="Translation proteins"/>
    <property type="match status" value="1"/>
</dbReference>
<dbReference type="Proteomes" id="UP000782312">
    <property type="component" value="Unassembled WGS sequence"/>
</dbReference>
<evidence type="ECO:0000256" key="10">
    <source>
        <dbReference type="SAM" id="MobiDB-lite"/>
    </source>
</evidence>
<dbReference type="InterPro" id="IPR009000">
    <property type="entry name" value="Transl_B-barrel_sf"/>
</dbReference>
<evidence type="ECO:0000256" key="6">
    <source>
        <dbReference type="ARBA" id="ARBA00035243"/>
    </source>
</evidence>
<sequence>MDYIIGRKAGMTQVFAPDGGPVPVTVVEVGPCTVVQRKTREKDGYEAVQLGFMPRREKGLSKAELGHFKKGGVQPFRVVKEVPVTEEDKELQPGSVVDVTVFDRGDWVDVTGVTKGRGFQGVIKRHKFRGGPGSHGGMFDRLPGSMSASSFPSRIIKGKRLPGHMGAVQQTVQGLLVVDVQPESNALLVRGAVPGPKNGVVLLRRSIRVKRSAAEKPKEQVRSMNPLKASKRAARGG</sequence>
<evidence type="ECO:0000313" key="11">
    <source>
        <dbReference type="EMBL" id="MBI3127216.1"/>
    </source>
</evidence>
<dbReference type="PROSITE" id="PS00474">
    <property type="entry name" value="RIBOSOMAL_L3"/>
    <property type="match status" value="1"/>
</dbReference>
<dbReference type="InterPro" id="IPR000597">
    <property type="entry name" value="Ribosomal_uL3"/>
</dbReference>
<name>A0A932HX65_UNCTE</name>
<dbReference type="FunFam" id="2.40.30.10:FF:000004">
    <property type="entry name" value="50S ribosomal protein L3"/>
    <property type="match status" value="1"/>
</dbReference>
<dbReference type="NCBIfam" id="TIGR03625">
    <property type="entry name" value="L3_bact"/>
    <property type="match status" value="1"/>
</dbReference>
<evidence type="ECO:0000256" key="9">
    <source>
        <dbReference type="RuleBase" id="RU003906"/>
    </source>
</evidence>
<keyword evidence="3 7" id="KW-0694">RNA-binding</keyword>
<dbReference type="Gene3D" id="2.40.30.10">
    <property type="entry name" value="Translation factors"/>
    <property type="match status" value="1"/>
</dbReference>
<keyword evidence="4 7" id="KW-0689">Ribosomal protein</keyword>
<evidence type="ECO:0000313" key="12">
    <source>
        <dbReference type="Proteomes" id="UP000782312"/>
    </source>
</evidence>
<dbReference type="FunFam" id="3.30.160.810:FF:000001">
    <property type="entry name" value="50S ribosomal protein L3"/>
    <property type="match status" value="1"/>
</dbReference>
<dbReference type="EMBL" id="JACPUR010000017">
    <property type="protein sequence ID" value="MBI3127216.1"/>
    <property type="molecule type" value="Genomic_DNA"/>
</dbReference>
<dbReference type="HAMAP" id="MF_01325_B">
    <property type="entry name" value="Ribosomal_uL3_B"/>
    <property type="match status" value="1"/>
</dbReference>
<dbReference type="PANTHER" id="PTHR11229:SF16">
    <property type="entry name" value="LARGE RIBOSOMAL SUBUNIT PROTEIN UL3C"/>
    <property type="match status" value="1"/>
</dbReference>
<dbReference type="GO" id="GO:0006412">
    <property type="term" value="P:translation"/>
    <property type="evidence" value="ECO:0007669"/>
    <property type="project" value="UniProtKB-UniRule"/>
</dbReference>
<reference evidence="11" key="1">
    <citation type="submission" date="2020-07" db="EMBL/GenBank/DDBJ databases">
        <title>Huge and variable diversity of episymbiotic CPR bacteria and DPANN archaea in groundwater ecosystems.</title>
        <authorList>
            <person name="He C.Y."/>
            <person name="Keren R."/>
            <person name="Whittaker M."/>
            <person name="Farag I.F."/>
            <person name="Doudna J."/>
            <person name="Cate J.H.D."/>
            <person name="Banfield J.F."/>
        </authorList>
    </citation>
    <scope>NUCLEOTIDE SEQUENCE</scope>
    <source>
        <strain evidence="11">NC_groundwater_763_Ag_S-0.2um_68_21</strain>
    </source>
</reference>
<proteinExistence type="inferred from homology"/>
<dbReference type="AlphaFoldDB" id="A0A932HX65"/>
<dbReference type="Gene3D" id="3.30.160.810">
    <property type="match status" value="1"/>
</dbReference>
<gene>
    <name evidence="7 11" type="primary">rplC</name>
    <name evidence="11" type="ORF">HYZ11_06400</name>
</gene>
<comment type="function">
    <text evidence="7 9">One of the primary rRNA binding proteins, it binds directly near the 3'-end of the 23S rRNA, where it nucleates assembly of the 50S subunit.</text>
</comment>